<keyword evidence="3" id="KW-1185">Reference proteome</keyword>
<name>A0AAV7L6C6_PLEWA</name>
<evidence type="ECO:0000313" key="2">
    <source>
        <dbReference type="EMBL" id="KAJ1086514.1"/>
    </source>
</evidence>
<feature type="non-terminal residue" evidence="2">
    <location>
        <position position="1"/>
    </location>
</feature>
<sequence length="51" mass="6607">RRLLRSRRRPRRRHWPKHRSRWSRNSRSRSLWSHRSRHRRRAHVPQGEKGH</sequence>
<protein>
    <submittedName>
        <fullName evidence="2">Uncharacterized protein</fullName>
    </submittedName>
</protein>
<evidence type="ECO:0000313" key="3">
    <source>
        <dbReference type="Proteomes" id="UP001066276"/>
    </source>
</evidence>
<comment type="caution">
    <text evidence="2">The sequence shown here is derived from an EMBL/GenBank/DDBJ whole genome shotgun (WGS) entry which is preliminary data.</text>
</comment>
<feature type="region of interest" description="Disordered" evidence="1">
    <location>
        <begin position="1"/>
        <end position="51"/>
    </location>
</feature>
<dbReference type="EMBL" id="JANPWB010000016">
    <property type="protein sequence ID" value="KAJ1086514.1"/>
    <property type="molecule type" value="Genomic_DNA"/>
</dbReference>
<dbReference type="Proteomes" id="UP001066276">
    <property type="component" value="Chromosome 12"/>
</dbReference>
<organism evidence="2 3">
    <name type="scientific">Pleurodeles waltl</name>
    <name type="common">Iberian ribbed newt</name>
    <dbReference type="NCBI Taxonomy" id="8319"/>
    <lineage>
        <taxon>Eukaryota</taxon>
        <taxon>Metazoa</taxon>
        <taxon>Chordata</taxon>
        <taxon>Craniata</taxon>
        <taxon>Vertebrata</taxon>
        <taxon>Euteleostomi</taxon>
        <taxon>Amphibia</taxon>
        <taxon>Batrachia</taxon>
        <taxon>Caudata</taxon>
        <taxon>Salamandroidea</taxon>
        <taxon>Salamandridae</taxon>
        <taxon>Pleurodelinae</taxon>
        <taxon>Pleurodeles</taxon>
    </lineage>
</organism>
<reference evidence="2" key="1">
    <citation type="journal article" date="2022" name="bioRxiv">
        <title>Sequencing and chromosome-scale assembly of the giantPleurodeles waltlgenome.</title>
        <authorList>
            <person name="Brown T."/>
            <person name="Elewa A."/>
            <person name="Iarovenko S."/>
            <person name="Subramanian E."/>
            <person name="Araus A.J."/>
            <person name="Petzold A."/>
            <person name="Susuki M."/>
            <person name="Suzuki K.-i.T."/>
            <person name="Hayashi T."/>
            <person name="Toyoda A."/>
            <person name="Oliveira C."/>
            <person name="Osipova E."/>
            <person name="Leigh N.D."/>
            <person name="Simon A."/>
            <person name="Yun M.H."/>
        </authorList>
    </citation>
    <scope>NUCLEOTIDE SEQUENCE</scope>
    <source>
        <strain evidence="2">20211129_DDA</strain>
        <tissue evidence="2">Liver</tissue>
    </source>
</reference>
<evidence type="ECO:0000256" key="1">
    <source>
        <dbReference type="SAM" id="MobiDB-lite"/>
    </source>
</evidence>
<feature type="non-terminal residue" evidence="2">
    <location>
        <position position="51"/>
    </location>
</feature>
<proteinExistence type="predicted"/>
<accession>A0AAV7L6C6</accession>
<gene>
    <name evidence="2" type="ORF">NDU88_006630</name>
</gene>
<feature type="compositionally biased region" description="Basic residues" evidence="1">
    <location>
        <begin position="1"/>
        <end position="43"/>
    </location>
</feature>
<dbReference type="AlphaFoldDB" id="A0AAV7L6C6"/>